<name>A0AAV7VG76_PLEWA</name>
<proteinExistence type="predicted"/>
<feature type="coiled-coil region" evidence="1">
    <location>
        <begin position="5"/>
        <end position="50"/>
    </location>
</feature>
<protein>
    <submittedName>
        <fullName evidence="2">Uncharacterized protein</fullName>
    </submittedName>
</protein>
<comment type="caution">
    <text evidence="2">The sequence shown here is derived from an EMBL/GenBank/DDBJ whole genome shotgun (WGS) entry which is preliminary data.</text>
</comment>
<organism evidence="2 3">
    <name type="scientific">Pleurodeles waltl</name>
    <name type="common">Iberian ribbed newt</name>
    <dbReference type="NCBI Taxonomy" id="8319"/>
    <lineage>
        <taxon>Eukaryota</taxon>
        <taxon>Metazoa</taxon>
        <taxon>Chordata</taxon>
        <taxon>Craniata</taxon>
        <taxon>Vertebrata</taxon>
        <taxon>Euteleostomi</taxon>
        <taxon>Amphibia</taxon>
        <taxon>Batrachia</taxon>
        <taxon>Caudata</taxon>
        <taxon>Salamandroidea</taxon>
        <taxon>Salamandridae</taxon>
        <taxon>Pleurodelinae</taxon>
        <taxon>Pleurodeles</taxon>
    </lineage>
</organism>
<keyword evidence="1" id="KW-0175">Coiled coil</keyword>
<gene>
    <name evidence="2" type="ORF">NDU88_002980</name>
</gene>
<dbReference type="AlphaFoldDB" id="A0AAV7VG76"/>
<reference evidence="2" key="1">
    <citation type="journal article" date="2022" name="bioRxiv">
        <title>Sequencing and chromosome-scale assembly of the giantPleurodeles waltlgenome.</title>
        <authorList>
            <person name="Brown T."/>
            <person name="Elewa A."/>
            <person name="Iarovenko S."/>
            <person name="Subramanian E."/>
            <person name="Araus A.J."/>
            <person name="Petzold A."/>
            <person name="Susuki M."/>
            <person name="Suzuki K.-i.T."/>
            <person name="Hayashi T."/>
            <person name="Toyoda A."/>
            <person name="Oliveira C."/>
            <person name="Osipova E."/>
            <person name="Leigh N.D."/>
            <person name="Simon A."/>
            <person name="Yun M.H."/>
        </authorList>
    </citation>
    <scope>NUCLEOTIDE SEQUENCE</scope>
    <source>
        <strain evidence="2">20211129_DDA</strain>
        <tissue evidence="2">Liver</tissue>
    </source>
</reference>
<sequence length="109" mass="12610">MTEHLNKQVERVDEAERRISTVEDNCNSMSQAQTRTAAALRAKVEDLEARSPRSNIRVVCTAESLAIDNMELFMERRLIRLLGRETFSDILQWNVLTAHWLSNHPRCNT</sequence>
<accession>A0AAV7VG76</accession>
<dbReference type="Proteomes" id="UP001066276">
    <property type="component" value="Chromosome 2_1"/>
</dbReference>
<evidence type="ECO:0000313" key="2">
    <source>
        <dbReference type="EMBL" id="KAJ1199142.1"/>
    </source>
</evidence>
<dbReference type="EMBL" id="JANPWB010000003">
    <property type="protein sequence ID" value="KAJ1199142.1"/>
    <property type="molecule type" value="Genomic_DNA"/>
</dbReference>
<evidence type="ECO:0000313" key="3">
    <source>
        <dbReference type="Proteomes" id="UP001066276"/>
    </source>
</evidence>
<keyword evidence="3" id="KW-1185">Reference proteome</keyword>
<evidence type="ECO:0000256" key="1">
    <source>
        <dbReference type="SAM" id="Coils"/>
    </source>
</evidence>